<organism evidence="2 3">
    <name type="scientific">Chelativorans salis</name>
    <dbReference type="NCBI Taxonomy" id="2978478"/>
    <lineage>
        <taxon>Bacteria</taxon>
        <taxon>Pseudomonadati</taxon>
        <taxon>Pseudomonadota</taxon>
        <taxon>Alphaproteobacteria</taxon>
        <taxon>Hyphomicrobiales</taxon>
        <taxon>Phyllobacteriaceae</taxon>
        <taxon>Chelativorans</taxon>
    </lineage>
</organism>
<keyword evidence="1" id="KW-0812">Transmembrane</keyword>
<name>A0ABT2LVQ3_9HYPH</name>
<dbReference type="Proteomes" id="UP001320831">
    <property type="component" value="Unassembled WGS sequence"/>
</dbReference>
<evidence type="ECO:0000256" key="1">
    <source>
        <dbReference type="SAM" id="Phobius"/>
    </source>
</evidence>
<gene>
    <name evidence="2" type="ORF">N5A92_26635</name>
</gene>
<evidence type="ECO:0000313" key="2">
    <source>
        <dbReference type="EMBL" id="MCT7378594.1"/>
    </source>
</evidence>
<comment type="caution">
    <text evidence="2">The sequence shown here is derived from an EMBL/GenBank/DDBJ whole genome shotgun (WGS) entry which is preliminary data.</text>
</comment>
<evidence type="ECO:0000313" key="3">
    <source>
        <dbReference type="Proteomes" id="UP001320831"/>
    </source>
</evidence>
<protein>
    <submittedName>
        <fullName evidence="2">Uncharacterized protein</fullName>
    </submittedName>
</protein>
<accession>A0ABT2LVQ3</accession>
<keyword evidence="1" id="KW-1133">Transmembrane helix</keyword>
<reference evidence="2 3" key="1">
    <citation type="submission" date="2022-09" db="EMBL/GenBank/DDBJ databases">
        <title>Chelativorans salina sp. nov., a novel slightly halophilic bacterium isolated from a saline lake sediment enrichment.</title>
        <authorList>
            <person name="Gao L."/>
            <person name="Fang B.-Z."/>
            <person name="Li W.-J."/>
        </authorList>
    </citation>
    <scope>NUCLEOTIDE SEQUENCE [LARGE SCALE GENOMIC DNA]</scope>
    <source>
        <strain evidence="2 3">EGI FJ00035</strain>
    </source>
</reference>
<sequence>MEKIRNTAIVCIGRAVMFGALAIVLIMVSLSFDLELALFAGAALTLAMAEILIIKAQIAPRQNPKRTEVWTCLDKAARPAGAEGKAVFTAVLRDVYVFFARNSYAIACSFFAASLFVRIARGAV</sequence>
<feature type="transmembrane region" description="Helical" evidence="1">
    <location>
        <begin position="7"/>
        <end position="30"/>
    </location>
</feature>
<feature type="transmembrane region" description="Helical" evidence="1">
    <location>
        <begin position="36"/>
        <end position="56"/>
    </location>
</feature>
<proteinExistence type="predicted"/>
<keyword evidence="1" id="KW-0472">Membrane</keyword>
<keyword evidence="3" id="KW-1185">Reference proteome</keyword>
<dbReference type="RefSeq" id="WP_260907607.1">
    <property type="nucleotide sequence ID" value="NZ_JAOCZP010000015.1"/>
</dbReference>
<dbReference type="EMBL" id="JAOCZP010000015">
    <property type="protein sequence ID" value="MCT7378594.1"/>
    <property type="molecule type" value="Genomic_DNA"/>
</dbReference>